<gene>
    <name evidence="1" type="ORF">ENUP19_0361G0028</name>
</gene>
<dbReference type="Proteomes" id="UP001628156">
    <property type="component" value="Unassembled WGS sequence"/>
</dbReference>
<protein>
    <submittedName>
        <fullName evidence="1">Uncharacterized protein</fullName>
    </submittedName>
</protein>
<name>A0ABQ0DYL9_9EUKA</name>
<evidence type="ECO:0000313" key="2">
    <source>
        <dbReference type="Proteomes" id="UP001628156"/>
    </source>
</evidence>
<dbReference type="EMBL" id="BAAFRS010000361">
    <property type="protein sequence ID" value="GAB1227857.1"/>
    <property type="molecule type" value="Genomic_DNA"/>
</dbReference>
<organism evidence="1 2">
    <name type="scientific">Entamoeba nuttalli</name>
    <dbReference type="NCBI Taxonomy" id="412467"/>
    <lineage>
        <taxon>Eukaryota</taxon>
        <taxon>Amoebozoa</taxon>
        <taxon>Evosea</taxon>
        <taxon>Archamoebae</taxon>
        <taxon>Mastigamoebida</taxon>
        <taxon>Entamoebidae</taxon>
        <taxon>Entamoeba</taxon>
    </lineage>
</organism>
<reference evidence="1 2" key="1">
    <citation type="journal article" date="2019" name="PLoS Negl. Trop. Dis.">
        <title>Whole genome sequencing of Entamoeba nuttalli reveals mammalian host-related molecular signatures and a novel octapeptide-repeat surface protein.</title>
        <authorList>
            <person name="Tanaka M."/>
            <person name="Makiuchi T."/>
            <person name="Komiyama T."/>
            <person name="Shiina T."/>
            <person name="Osaki K."/>
            <person name="Tachibana H."/>
        </authorList>
    </citation>
    <scope>NUCLEOTIDE SEQUENCE [LARGE SCALE GENOMIC DNA]</scope>
    <source>
        <strain evidence="1 2">P19-061405</strain>
    </source>
</reference>
<accession>A0ABQ0DYL9</accession>
<keyword evidence="2" id="KW-1185">Reference proteome</keyword>
<comment type="caution">
    <text evidence="1">The sequence shown here is derived from an EMBL/GenBank/DDBJ whole genome shotgun (WGS) entry which is preliminary data.</text>
</comment>
<proteinExistence type="predicted"/>
<sequence length="267" mass="31034">MEPSLSTLPLFDVEELTWYVKYFQSDIKKSLCLCNEITKIINPEKESNHQEYMTFIFPEGFQGSIVLNGTECAGSRITVDCKEWTSNQENFNVVDCPLRQLYEILQYIGTIESNLKRLETMNFDVIKNSCDNICTSIESAIQSLLHPPSLLFPDTPTHTFFQFPHPHMTAEIYIQQAEIILRLFLLDSVDSEHPSEALVDGLVLENTEITHKNKVLKAYLLESKYYWIRNEKEIHLESEHLKHLLSILTSLQQVWNVHSHNINQFIN</sequence>
<dbReference type="Pfam" id="PF10259">
    <property type="entry name" value="Rogdi_lz"/>
    <property type="match status" value="1"/>
</dbReference>
<dbReference type="InterPro" id="IPR028241">
    <property type="entry name" value="RAVE2/Rogdi"/>
</dbReference>
<evidence type="ECO:0000313" key="1">
    <source>
        <dbReference type="EMBL" id="GAB1227857.1"/>
    </source>
</evidence>